<accession>A0AAT9HPX1</accession>
<comment type="similarity">
    <text evidence="1">Belongs to the PrpF family.</text>
</comment>
<feature type="domain" description="VOC" evidence="3">
    <location>
        <begin position="517"/>
        <end position="638"/>
    </location>
</feature>
<dbReference type="InterPro" id="IPR047687">
    <property type="entry name" value="OMA_tautomer-like"/>
</dbReference>
<organism evidence="4">
    <name type="scientific">Streptomyces haneummycinicus</name>
    <dbReference type="NCBI Taxonomy" id="3074435"/>
    <lineage>
        <taxon>Bacteria</taxon>
        <taxon>Bacillati</taxon>
        <taxon>Actinomycetota</taxon>
        <taxon>Actinomycetes</taxon>
        <taxon>Kitasatosporales</taxon>
        <taxon>Streptomycetaceae</taxon>
        <taxon>Streptomyces</taxon>
    </lineage>
</organism>
<dbReference type="InterPro" id="IPR037523">
    <property type="entry name" value="VOC_core"/>
</dbReference>
<reference evidence="4" key="1">
    <citation type="submission" date="2024-06" db="EMBL/GenBank/DDBJ databases">
        <authorList>
            <consortium name="consrtm"/>
            <person name="Uemura M."/>
            <person name="Terahara T."/>
        </authorList>
    </citation>
    <scope>NUCLEOTIDE SEQUENCE</scope>
    <source>
        <strain evidence="4">KM77-8</strain>
    </source>
</reference>
<evidence type="ECO:0000313" key="4">
    <source>
        <dbReference type="EMBL" id="BFO19234.1"/>
    </source>
</evidence>
<dbReference type="PANTHER" id="PTHR43709">
    <property type="entry name" value="ACONITATE ISOMERASE-RELATED"/>
    <property type="match status" value="1"/>
</dbReference>
<dbReference type="PANTHER" id="PTHR43709:SF3">
    <property type="entry name" value="ISOMERASE YBHH-RELATED"/>
    <property type="match status" value="1"/>
</dbReference>
<evidence type="ECO:0000256" key="2">
    <source>
        <dbReference type="ARBA" id="ARBA00023235"/>
    </source>
</evidence>
<dbReference type="InterPro" id="IPR007400">
    <property type="entry name" value="PrpF-like"/>
</dbReference>
<dbReference type="PROSITE" id="PS51819">
    <property type="entry name" value="VOC"/>
    <property type="match status" value="2"/>
</dbReference>
<reference evidence="4" key="2">
    <citation type="submission" date="2024-07" db="EMBL/GenBank/DDBJ databases">
        <title>Streptomyces haneummycinica sp. nov., a new antibiotic-producing actinobacterium isolated from marine sediment.</title>
        <authorList>
            <person name="Uemura M."/>
            <person name="Hamada M."/>
            <person name="Hirano S."/>
            <person name="Kobayashi K."/>
            <person name="Ohshiro T."/>
            <person name="Kobayashi T."/>
            <person name="Terahara T."/>
        </authorList>
    </citation>
    <scope>NUCLEOTIDE SEQUENCE</scope>
    <source>
        <strain evidence="4">KM77-8</strain>
    </source>
</reference>
<dbReference type="NCBIfam" id="NF033377">
    <property type="entry name" value="OMA_tautomer"/>
    <property type="match status" value="1"/>
</dbReference>
<feature type="domain" description="VOC" evidence="3">
    <location>
        <begin position="375"/>
        <end position="487"/>
    </location>
</feature>
<dbReference type="Gene3D" id="3.10.180.10">
    <property type="entry name" value="2,3-Dihydroxybiphenyl 1,2-Dioxygenase, domain 1"/>
    <property type="match status" value="2"/>
</dbReference>
<sequence>MTAPDGVRCMLMRGGTSKGGCFLADDLPAEPAARDALLLRIMGSPDPRQIDGLGGAHPLTSKVAVVSRSADPDADVDYLFLQIAVHTSEVTDRQNCGNILAGVGPFAVERGLVPAGDGRTSVRVRMLNTGGRAVATFPTPGGRVDYTGTAEISGVPGTAAPVVIEFPQGDSPLLPTGNARDTIAGTEVTCVDNGMPVVLVPADALGVTGYETPGDLEADIALADRLREIRLTAGQLMGLGDVEGATVPKPTLLAPPRHGGAVTTRTFIPVRCHTSIGVLGAASVAAGLRVPGGVGKGIAELPESGDRVRVEHPTGFLEVDVQVDPGSAVVRRTAVVRTARKIFDGTVFPGPPPRHRLPRNALEAPMTPPLGDIAHIGHAQLFTPALDASVAFFTDYLGLTVNGRDGDSVYLRTYDDYEHHSLVLTAREQPGPGRLALRTSGEEALHRRVAALEAAGRPGTWAEDEPGIGKLYLTTDPDGHEHALYWESEHYRAPGELRPALKNQPQARPNRGVGVRRLDHVNFLASDVLANADFQEHLLGARPTEQIRLDSGKIAARWLTFTSKSYDVVYTEDRTGSFGRLHHIAFAADTREDILRAADLAIDTGVFIETGPHKHAIQQTFFLYVYEPGGNRVELCNPLTRLVLAPDWPLITWTEAERARGQAWGLKTIESFHTHGTPPTA</sequence>
<protein>
    <recommendedName>
        <fullName evidence="3">VOC domain-containing protein</fullName>
    </recommendedName>
</protein>
<dbReference type="Pfam" id="PF04303">
    <property type="entry name" value="PrpF"/>
    <property type="match status" value="1"/>
</dbReference>
<evidence type="ECO:0000259" key="3">
    <source>
        <dbReference type="PROSITE" id="PS51819"/>
    </source>
</evidence>
<dbReference type="EMBL" id="AP035768">
    <property type="protein sequence ID" value="BFO19234.1"/>
    <property type="molecule type" value="Genomic_DNA"/>
</dbReference>
<dbReference type="Pfam" id="PF00903">
    <property type="entry name" value="Glyoxalase"/>
    <property type="match status" value="2"/>
</dbReference>
<proteinExistence type="inferred from homology"/>
<dbReference type="InterPro" id="IPR029068">
    <property type="entry name" value="Glyas_Bleomycin-R_OHBP_Dase"/>
</dbReference>
<gene>
    <name evidence="4" type="ORF">SHKM778_56220</name>
</gene>
<dbReference type="SUPFAM" id="SSF54506">
    <property type="entry name" value="Diaminopimelate epimerase-like"/>
    <property type="match status" value="2"/>
</dbReference>
<dbReference type="SUPFAM" id="SSF54593">
    <property type="entry name" value="Glyoxalase/Bleomycin resistance protein/Dihydroxybiphenyl dioxygenase"/>
    <property type="match status" value="1"/>
</dbReference>
<dbReference type="GO" id="GO:0016853">
    <property type="term" value="F:isomerase activity"/>
    <property type="evidence" value="ECO:0007669"/>
    <property type="project" value="UniProtKB-KW"/>
</dbReference>
<dbReference type="InterPro" id="IPR004360">
    <property type="entry name" value="Glyas_Fos-R_dOase_dom"/>
</dbReference>
<evidence type="ECO:0000256" key="1">
    <source>
        <dbReference type="ARBA" id="ARBA00007673"/>
    </source>
</evidence>
<dbReference type="AlphaFoldDB" id="A0AAT9HPX1"/>
<keyword evidence="2" id="KW-0413">Isomerase</keyword>
<dbReference type="Gene3D" id="3.10.310.10">
    <property type="entry name" value="Diaminopimelate Epimerase, Chain A, domain 1"/>
    <property type="match status" value="2"/>
</dbReference>
<name>A0AAT9HPX1_9ACTN</name>